<dbReference type="Proteomes" id="UP000824063">
    <property type="component" value="Unassembled WGS sequence"/>
</dbReference>
<gene>
    <name evidence="5" type="ORF">IAA20_01180</name>
</gene>
<evidence type="ECO:0000256" key="2">
    <source>
        <dbReference type="PIRSR" id="PIRSR605754-1"/>
    </source>
</evidence>
<dbReference type="Pfam" id="PF04203">
    <property type="entry name" value="Sortase"/>
    <property type="match status" value="1"/>
</dbReference>
<dbReference type="GO" id="GO:0016787">
    <property type="term" value="F:hydrolase activity"/>
    <property type="evidence" value="ECO:0007669"/>
    <property type="project" value="UniProtKB-KW"/>
</dbReference>
<feature type="active site" description="Proton donor/acceptor" evidence="2">
    <location>
        <position position="170"/>
    </location>
</feature>
<proteinExistence type="predicted"/>
<dbReference type="EMBL" id="DXBN01000027">
    <property type="protein sequence ID" value="HIZ52544.1"/>
    <property type="molecule type" value="Genomic_DNA"/>
</dbReference>
<accession>A0A9D2JHF7</accession>
<name>A0A9D2JHF7_9ENTE</name>
<dbReference type="InterPro" id="IPR005754">
    <property type="entry name" value="Sortase"/>
</dbReference>
<keyword evidence="1" id="KW-0378">Hydrolase</keyword>
<dbReference type="CDD" id="cd05827">
    <property type="entry name" value="Sortase_C"/>
    <property type="match status" value="1"/>
</dbReference>
<organism evidence="5 6">
    <name type="scientific">Candidatus Enterococcus avicola</name>
    <dbReference type="NCBI Taxonomy" id="2838561"/>
    <lineage>
        <taxon>Bacteria</taxon>
        <taxon>Bacillati</taxon>
        <taxon>Bacillota</taxon>
        <taxon>Bacilli</taxon>
        <taxon>Lactobacillales</taxon>
        <taxon>Enterococcaceae</taxon>
        <taxon>Enterococcus</taxon>
    </lineage>
</organism>
<evidence type="ECO:0000256" key="1">
    <source>
        <dbReference type="ARBA" id="ARBA00022801"/>
    </source>
</evidence>
<evidence type="ECO:0000256" key="4">
    <source>
        <dbReference type="SAM" id="Phobius"/>
    </source>
</evidence>
<reference evidence="5" key="1">
    <citation type="journal article" date="2021" name="PeerJ">
        <title>Extensive microbial diversity within the chicken gut microbiome revealed by metagenomics and culture.</title>
        <authorList>
            <person name="Gilroy R."/>
            <person name="Ravi A."/>
            <person name="Getino M."/>
            <person name="Pursley I."/>
            <person name="Horton D.L."/>
            <person name="Alikhan N.F."/>
            <person name="Baker D."/>
            <person name="Gharbi K."/>
            <person name="Hall N."/>
            <person name="Watson M."/>
            <person name="Adriaenssens E.M."/>
            <person name="Foster-Nyarko E."/>
            <person name="Jarju S."/>
            <person name="Secka A."/>
            <person name="Antonio M."/>
            <person name="Oren A."/>
            <person name="Chaudhuri R.R."/>
            <person name="La Ragione R."/>
            <person name="Hildebrand F."/>
            <person name="Pallen M.J."/>
        </authorList>
    </citation>
    <scope>NUCLEOTIDE SEQUENCE</scope>
    <source>
        <strain evidence="5">CHK172-16539</strain>
    </source>
</reference>
<evidence type="ECO:0000256" key="3">
    <source>
        <dbReference type="SAM" id="Coils"/>
    </source>
</evidence>
<comment type="caution">
    <text evidence="5">The sequence shown here is derived from an EMBL/GenBank/DDBJ whole genome shotgun (WGS) entry which is preliminary data.</text>
</comment>
<keyword evidence="4" id="KW-0472">Membrane</keyword>
<feature type="active site" description="Acyl-thioester intermediate" evidence="2">
    <location>
        <position position="232"/>
    </location>
</feature>
<keyword evidence="4" id="KW-1133">Transmembrane helix</keyword>
<feature type="transmembrane region" description="Helical" evidence="4">
    <location>
        <begin position="20"/>
        <end position="40"/>
    </location>
</feature>
<evidence type="ECO:0000313" key="6">
    <source>
        <dbReference type="Proteomes" id="UP000824063"/>
    </source>
</evidence>
<dbReference type="SUPFAM" id="SSF63817">
    <property type="entry name" value="Sortase"/>
    <property type="match status" value="1"/>
</dbReference>
<dbReference type="AlphaFoldDB" id="A0A9D2JHF7"/>
<reference evidence="5" key="2">
    <citation type="submission" date="2021-04" db="EMBL/GenBank/DDBJ databases">
        <authorList>
            <person name="Gilroy R."/>
        </authorList>
    </citation>
    <scope>NUCLEOTIDE SEQUENCE</scope>
    <source>
        <strain evidence="5">CHK172-16539</strain>
    </source>
</reference>
<dbReference type="InterPro" id="IPR023365">
    <property type="entry name" value="Sortase_dom-sf"/>
</dbReference>
<keyword evidence="4" id="KW-0812">Transmembrane</keyword>
<dbReference type="NCBIfam" id="TIGR01076">
    <property type="entry name" value="sortase_fam"/>
    <property type="match status" value="1"/>
</dbReference>
<keyword evidence="3" id="KW-0175">Coiled coil</keyword>
<sequence>MEPHKKRNSRMKREQMNVLLKVIMFTLFVSGAGIFAYPFISDAVNNYYDQKNLAQMQVETEQENINQLQKQKEELARKNEELLAEGKLNNIPGMGLIEDPFDEAISNQESSGREYFEEYTVGAVYIPAIHVSLPLFRETNNLLLEKGATILQGTSFPIGGPSTHSVITGHSGIPEKKLFTDLEKLKAGDLFFVDIAGEKLAYKIFEIDVVLPHEFESLVIQDGEDLVTLLTCTPYMINTHRLLVTGKRVPYPEEEIKEEVEATQQYHRRRFQIYMLLIPLFFILTFYWMWRKYVYYQSMKKTYDFEFYYFENGVVKPGVAFTLVGKDGKAVRNSQKEPMITVSDSNGLVVFKQIPGGFYRAITQDKKLKIHGKIARLKDPIFKITSPVFKRKVAKNPKKASQINEVSKHV</sequence>
<dbReference type="Gene3D" id="2.40.260.10">
    <property type="entry name" value="Sortase"/>
    <property type="match status" value="1"/>
</dbReference>
<dbReference type="NCBIfam" id="NF033745">
    <property type="entry name" value="class_C_sortase"/>
    <property type="match status" value="1"/>
</dbReference>
<evidence type="ECO:0000313" key="5">
    <source>
        <dbReference type="EMBL" id="HIZ52544.1"/>
    </source>
</evidence>
<dbReference type="InterPro" id="IPR042002">
    <property type="entry name" value="Sortase_C"/>
</dbReference>
<feature type="transmembrane region" description="Helical" evidence="4">
    <location>
        <begin position="271"/>
        <end position="290"/>
    </location>
</feature>
<protein>
    <submittedName>
        <fullName evidence="5">Class C sortase</fullName>
    </submittedName>
</protein>
<feature type="coiled-coil region" evidence="3">
    <location>
        <begin position="51"/>
        <end position="85"/>
    </location>
</feature>